<name>A0A4Y2PBW2_ARAVE</name>
<reference evidence="1 2" key="1">
    <citation type="journal article" date="2019" name="Sci. Rep.">
        <title>Orb-weaving spider Araneus ventricosus genome elucidates the spidroin gene catalogue.</title>
        <authorList>
            <person name="Kono N."/>
            <person name="Nakamura H."/>
            <person name="Ohtoshi R."/>
            <person name="Moran D.A.P."/>
            <person name="Shinohara A."/>
            <person name="Yoshida Y."/>
            <person name="Fujiwara M."/>
            <person name="Mori M."/>
            <person name="Tomita M."/>
            <person name="Arakawa K."/>
        </authorList>
    </citation>
    <scope>NUCLEOTIDE SEQUENCE [LARGE SCALE GENOMIC DNA]</scope>
</reference>
<protein>
    <submittedName>
        <fullName evidence="1">Uncharacterized protein</fullName>
    </submittedName>
</protein>
<dbReference type="AlphaFoldDB" id="A0A4Y2PBW2"/>
<evidence type="ECO:0000313" key="1">
    <source>
        <dbReference type="EMBL" id="GBN47980.1"/>
    </source>
</evidence>
<evidence type="ECO:0000313" key="2">
    <source>
        <dbReference type="Proteomes" id="UP000499080"/>
    </source>
</evidence>
<sequence>MFSICTQLCQRKSPTLPASFSLLGIQPSYTSEREVQIAFSRYYYAHFLNDTQPPAARTVQDFKRRTQNIRTHKRKQIIPITSYLCWHVETNGLHLPFNDKSTDRYTYCMG</sequence>
<proteinExistence type="predicted"/>
<dbReference type="Proteomes" id="UP000499080">
    <property type="component" value="Unassembled WGS sequence"/>
</dbReference>
<dbReference type="EMBL" id="BGPR01010781">
    <property type="protein sequence ID" value="GBN47980.1"/>
    <property type="molecule type" value="Genomic_DNA"/>
</dbReference>
<gene>
    <name evidence="1" type="ORF">AVEN_233265_1</name>
</gene>
<keyword evidence="2" id="KW-1185">Reference proteome</keyword>
<accession>A0A4Y2PBW2</accession>
<comment type="caution">
    <text evidence="1">The sequence shown here is derived from an EMBL/GenBank/DDBJ whole genome shotgun (WGS) entry which is preliminary data.</text>
</comment>
<organism evidence="1 2">
    <name type="scientific">Araneus ventricosus</name>
    <name type="common">Orbweaver spider</name>
    <name type="synonym">Epeira ventricosa</name>
    <dbReference type="NCBI Taxonomy" id="182803"/>
    <lineage>
        <taxon>Eukaryota</taxon>
        <taxon>Metazoa</taxon>
        <taxon>Ecdysozoa</taxon>
        <taxon>Arthropoda</taxon>
        <taxon>Chelicerata</taxon>
        <taxon>Arachnida</taxon>
        <taxon>Araneae</taxon>
        <taxon>Araneomorphae</taxon>
        <taxon>Entelegynae</taxon>
        <taxon>Araneoidea</taxon>
        <taxon>Araneidae</taxon>
        <taxon>Araneus</taxon>
    </lineage>
</organism>